<reference evidence="2" key="1">
    <citation type="journal article" date="2014" name="Int. J. Syst. Evol. Microbiol.">
        <title>Complete genome sequence of Corynebacterium casei LMG S-19264T (=DSM 44701T), isolated from a smear-ripened cheese.</title>
        <authorList>
            <consortium name="US DOE Joint Genome Institute (JGI-PGF)"/>
            <person name="Walter F."/>
            <person name="Albersmeier A."/>
            <person name="Kalinowski J."/>
            <person name="Ruckert C."/>
        </authorList>
    </citation>
    <scope>NUCLEOTIDE SEQUENCE</scope>
    <source>
        <strain evidence="2">VKM B-2935</strain>
    </source>
</reference>
<accession>A0A9W6NFY0</accession>
<evidence type="ECO:0000313" key="2">
    <source>
        <dbReference type="EMBL" id="GLK89275.1"/>
    </source>
</evidence>
<dbReference type="Proteomes" id="UP001143328">
    <property type="component" value="Unassembled WGS sequence"/>
</dbReference>
<dbReference type="AlphaFoldDB" id="A0A9W6NFY0"/>
<protein>
    <submittedName>
        <fullName evidence="2">Type VI secretion-associated protein</fullName>
    </submittedName>
</protein>
<dbReference type="EMBL" id="BSFN01000005">
    <property type="protein sequence ID" value="GLK89275.1"/>
    <property type="molecule type" value="Genomic_DNA"/>
</dbReference>
<reference evidence="2" key="2">
    <citation type="submission" date="2023-01" db="EMBL/GenBank/DDBJ databases">
        <authorList>
            <person name="Sun Q."/>
            <person name="Evtushenko L."/>
        </authorList>
    </citation>
    <scope>NUCLEOTIDE SEQUENCE</scope>
    <source>
        <strain evidence="2">VKM B-2935</strain>
    </source>
</reference>
<dbReference type="PANTHER" id="PTHR37024:SF5">
    <property type="entry name" value="IMPA N-TERMINAL DOMAIN-CONTAINING PROTEIN"/>
    <property type="match status" value="1"/>
</dbReference>
<evidence type="ECO:0000313" key="3">
    <source>
        <dbReference type="Proteomes" id="UP001143328"/>
    </source>
</evidence>
<dbReference type="InterPro" id="IPR017739">
    <property type="entry name" value="T6SS-assoc_VCA0119"/>
</dbReference>
<proteinExistence type="predicted"/>
<dbReference type="NCBIfam" id="TIGR03362">
    <property type="entry name" value="VI_chp_7"/>
    <property type="match status" value="1"/>
</dbReference>
<evidence type="ECO:0000259" key="1">
    <source>
        <dbReference type="Pfam" id="PF06812"/>
    </source>
</evidence>
<dbReference type="Pfam" id="PF06812">
    <property type="entry name" value="ImpA_N"/>
    <property type="match status" value="1"/>
</dbReference>
<gene>
    <name evidence="2" type="ORF">GCM10017655_23370</name>
</gene>
<organism evidence="2 3">
    <name type="scientific">Pseudomonas turukhanskensis</name>
    <dbReference type="NCBI Taxonomy" id="1806536"/>
    <lineage>
        <taxon>Bacteria</taxon>
        <taxon>Pseudomonadati</taxon>
        <taxon>Pseudomonadota</taxon>
        <taxon>Gammaproteobacteria</taxon>
        <taxon>Pseudomonadales</taxon>
        <taxon>Pseudomonadaceae</taxon>
        <taxon>Pseudomonas</taxon>
    </lineage>
</organism>
<dbReference type="PANTHER" id="PTHR37024">
    <property type="entry name" value="TYPE VI SECRETION SYSTEM DUF2094 AND IMPA-RELATED DOMAIN PROTEIN"/>
    <property type="match status" value="1"/>
</dbReference>
<dbReference type="InterPro" id="IPR010657">
    <property type="entry name" value="ImpA_N"/>
</dbReference>
<name>A0A9W6NFY0_9PSED</name>
<dbReference type="Pfam" id="PF16989">
    <property type="entry name" value="T6SS_VasJ"/>
    <property type="match status" value="1"/>
</dbReference>
<feature type="domain" description="ImpA N-terminal" evidence="1">
    <location>
        <begin position="34"/>
        <end position="136"/>
    </location>
</feature>
<sequence>MTLQTLIESCLEQTDGLALARQQAVVWEPWLQVLEQHPPVGVDPGYHDDFQQMREELDKLSGVNAARVGNLAQTLLTDHCKDLRVATYYVWARLHQHGEAGLADGLMLVAALVDRFGCQLLPARAHGRKAALEWLAGSKVLASLSLYPEVAKADAQRTAAALVWLNHSLAAWPTAQQPDLAPLHAALAQRVAQAGGVNALVPQTSASGDASSPPLAAIQSGRDLLEQGRVLAIYLREQPLGWLAAHRLMKTLRWDTLQKLPPLGAQGHTRLAPPRPDYRAQLRRLYLQQAWSELLELAERVFAEGVNHFWLDLQWYLFQALSKQPEPQAGWAAVVAGDLGLFLQRLSGLEALCWSDGTPLADASTREWIAHQVCPAPRQWLPAAAPIAAAADDILALEGEALAQADSDGVEAALAWLAARPDIHSGRQRWLLRLLMARVAEQCGRSELAIHLLEELDQRAEQLALLAWEPELGFEVKVRLLKLLRSKSVPYNGDKSLHSTRMHALLAALVAIDPLRAAVLCG</sequence>
<keyword evidence="3" id="KW-1185">Reference proteome</keyword>
<comment type="caution">
    <text evidence="2">The sequence shown here is derived from an EMBL/GenBank/DDBJ whole genome shotgun (WGS) entry which is preliminary data.</text>
</comment>
<dbReference type="RefSeq" id="WP_271195463.1">
    <property type="nucleotide sequence ID" value="NZ_BSFN01000005.1"/>
</dbReference>